<dbReference type="Proteomes" id="UP000481153">
    <property type="component" value="Unassembled WGS sequence"/>
</dbReference>
<dbReference type="SUPFAM" id="SSF56112">
    <property type="entry name" value="Protein kinase-like (PK-like)"/>
    <property type="match status" value="1"/>
</dbReference>
<dbReference type="PROSITE" id="PS51450">
    <property type="entry name" value="LRR"/>
    <property type="match status" value="2"/>
</dbReference>
<keyword evidence="1" id="KW-0433">Leucine-rich repeat</keyword>
<dbReference type="InterPro" id="IPR000719">
    <property type="entry name" value="Prot_kinase_dom"/>
</dbReference>
<comment type="caution">
    <text evidence="7">The sequence shown here is derived from an EMBL/GenBank/DDBJ whole genome shotgun (WGS) entry which is preliminary data.</text>
</comment>
<feature type="compositionally biased region" description="Basic and acidic residues" evidence="3">
    <location>
        <begin position="51"/>
        <end position="64"/>
    </location>
</feature>
<dbReference type="VEuPathDB" id="FungiDB:AeMF1_016134"/>
<dbReference type="InterPro" id="IPR001245">
    <property type="entry name" value="Ser-Thr/Tyr_kinase_cat_dom"/>
</dbReference>
<evidence type="ECO:0000259" key="6">
    <source>
        <dbReference type="PROSITE" id="PS50011"/>
    </source>
</evidence>
<evidence type="ECO:0000256" key="3">
    <source>
        <dbReference type="SAM" id="MobiDB-lite"/>
    </source>
</evidence>
<dbReference type="InterPro" id="IPR001611">
    <property type="entry name" value="Leu-rich_rpt"/>
</dbReference>
<organism evidence="7 8">
    <name type="scientific">Aphanomyces euteiches</name>
    <dbReference type="NCBI Taxonomy" id="100861"/>
    <lineage>
        <taxon>Eukaryota</taxon>
        <taxon>Sar</taxon>
        <taxon>Stramenopiles</taxon>
        <taxon>Oomycota</taxon>
        <taxon>Saprolegniomycetes</taxon>
        <taxon>Saprolegniales</taxon>
        <taxon>Verrucalvaceae</taxon>
        <taxon>Aphanomyces</taxon>
    </lineage>
</organism>
<feature type="signal peptide" evidence="5">
    <location>
        <begin position="1"/>
        <end position="18"/>
    </location>
</feature>
<accession>A0A6G0X1H8</accession>
<dbReference type="GO" id="GO:0005524">
    <property type="term" value="F:ATP binding"/>
    <property type="evidence" value="ECO:0007669"/>
    <property type="project" value="InterPro"/>
</dbReference>
<dbReference type="Gene3D" id="3.80.10.10">
    <property type="entry name" value="Ribonuclease Inhibitor"/>
    <property type="match status" value="1"/>
</dbReference>
<feature type="domain" description="Protein kinase" evidence="6">
    <location>
        <begin position="554"/>
        <end position="818"/>
    </location>
</feature>
<feature type="chain" id="PRO_5026057827" description="Protein kinase domain-containing protein" evidence="5">
    <location>
        <begin position="19"/>
        <end position="842"/>
    </location>
</feature>
<gene>
    <name evidence="7" type="ORF">Ae201684_009285</name>
</gene>
<dbReference type="Gene3D" id="1.10.510.10">
    <property type="entry name" value="Transferase(Phosphotransferase) domain 1"/>
    <property type="match status" value="1"/>
</dbReference>
<dbReference type="PROSITE" id="PS50011">
    <property type="entry name" value="PROTEIN_KINASE_DOM"/>
    <property type="match status" value="1"/>
</dbReference>
<dbReference type="InterPro" id="IPR011009">
    <property type="entry name" value="Kinase-like_dom_sf"/>
</dbReference>
<keyword evidence="2" id="KW-0677">Repeat</keyword>
<feature type="region of interest" description="Disordered" evidence="3">
    <location>
        <begin position="21"/>
        <end position="84"/>
    </location>
</feature>
<dbReference type="GO" id="GO:0004672">
    <property type="term" value="F:protein kinase activity"/>
    <property type="evidence" value="ECO:0007669"/>
    <property type="project" value="InterPro"/>
</dbReference>
<keyword evidence="8" id="KW-1185">Reference proteome</keyword>
<sequence length="842" mass="93869">MRVSALLSWLVLAAEIAAKHRHETTRHPKHHVRHEEEQHHEKTSHQHRHPQSRDDISRESHDEVETGPTPEYPTLLTKKEDSDLRKKTFDTEIEDDNDFMETTEQEVGFNAKGDQPYIVDYHCDPGVAVLSGCTITTNKFVACWQRQNRQGACVPELLREKDEYHALHNPHLYSYAVKRELNGTDMSDGDHSERGMVVQDFADQVVRVDYLPGDASMIDLSDLKSVIFENKTLPDGLGVLRMVNVGLTGYPEPGQFSNITLPKSVFRLNFRRNKMTHFDPKQWLDVPLLEVYLERNSLTNFGSITFPQTIRTLDIRSNLLTGFNGTKLPQAVEILQLANNKLENVRAIPFSQMPRLSILSLQHNMLVALSADDVLPDTLTVLDLSMNKIATIEDGFRFPPKLVRLELSENNLTSISHLKLPASLRNLSIYTNPIVNATFTSEEVARLRNISIIGATPDIQCPPHTSRTYISDTFFICEQLTSVGSAMLGNTPSDGKAGTSVVPIVLGCVAGMVVVTALAVFFARRTNAMRGQDTDFHFFPQGSSKSAVERASSPQTIVLYEPSANDAVQREDELITPVDVPPALKSWKAFLILPTNISDVIPVIGGGYCAVYNSERVLLTPLLDVETTLAMVSTLVHPSIVRFIGVTYDNGERSSLLLVTELQPNGSLDLALTKRLTLTLPQKLHIALNVLEALVYLHGLRQPLAHLALSSHMIFLSEDFSAKVKLPYPQLPNADASNELWTAPEVFDGHETIQADMYSFGVLLSTLDREALPSADLVEWFRLTCPVSLRDLGLECLQVDPSQRPTASDALIRLRQTIRECDANIITLDTFSEMNSDLSSSL</sequence>
<dbReference type="PANTHER" id="PTHR48007">
    <property type="entry name" value="LEUCINE-RICH REPEAT RECEPTOR-LIKE PROTEIN KINASE PXC1"/>
    <property type="match status" value="1"/>
</dbReference>
<evidence type="ECO:0000256" key="4">
    <source>
        <dbReference type="SAM" id="Phobius"/>
    </source>
</evidence>
<protein>
    <recommendedName>
        <fullName evidence="6">Protein kinase domain-containing protein</fullName>
    </recommendedName>
</protein>
<dbReference type="AlphaFoldDB" id="A0A6G0X1H8"/>
<dbReference type="Pfam" id="PF07714">
    <property type="entry name" value="PK_Tyr_Ser-Thr"/>
    <property type="match status" value="1"/>
</dbReference>
<feature type="transmembrane region" description="Helical" evidence="4">
    <location>
        <begin position="501"/>
        <end position="523"/>
    </location>
</feature>
<dbReference type="InterPro" id="IPR046959">
    <property type="entry name" value="PRK1-6/SRF4-like"/>
</dbReference>
<dbReference type="EMBL" id="VJMJ01000119">
    <property type="protein sequence ID" value="KAF0733713.1"/>
    <property type="molecule type" value="Genomic_DNA"/>
</dbReference>
<evidence type="ECO:0000256" key="1">
    <source>
        <dbReference type="ARBA" id="ARBA00022614"/>
    </source>
</evidence>
<dbReference type="SUPFAM" id="SSF52058">
    <property type="entry name" value="L domain-like"/>
    <property type="match status" value="1"/>
</dbReference>
<evidence type="ECO:0000313" key="7">
    <source>
        <dbReference type="EMBL" id="KAF0733713.1"/>
    </source>
</evidence>
<feature type="compositionally biased region" description="Basic and acidic residues" evidence="3">
    <location>
        <begin position="33"/>
        <end position="44"/>
    </location>
</feature>
<keyword evidence="5" id="KW-0732">Signal</keyword>
<proteinExistence type="predicted"/>
<keyword evidence="4" id="KW-0812">Transmembrane</keyword>
<dbReference type="PANTHER" id="PTHR48007:SF4">
    <property type="entry name" value="LEUCINE-RICH REPEAT RECEPTOR-LIKE PROTEIN KINASE PXC1"/>
    <property type="match status" value="1"/>
</dbReference>
<reference evidence="7 8" key="1">
    <citation type="submission" date="2019-07" db="EMBL/GenBank/DDBJ databases">
        <title>Genomics analysis of Aphanomyces spp. identifies a new class of oomycete effector associated with host adaptation.</title>
        <authorList>
            <person name="Gaulin E."/>
        </authorList>
    </citation>
    <scope>NUCLEOTIDE SEQUENCE [LARGE SCALE GENOMIC DNA]</scope>
    <source>
        <strain evidence="7 8">ATCC 201684</strain>
    </source>
</reference>
<name>A0A6G0X1H8_9STRA</name>
<dbReference type="InterPro" id="IPR032675">
    <property type="entry name" value="LRR_dom_sf"/>
</dbReference>
<keyword evidence="4" id="KW-1133">Transmembrane helix</keyword>
<keyword evidence="4" id="KW-0472">Membrane</keyword>
<evidence type="ECO:0000256" key="5">
    <source>
        <dbReference type="SAM" id="SignalP"/>
    </source>
</evidence>
<evidence type="ECO:0000256" key="2">
    <source>
        <dbReference type="ARBA" id="ARBA00022737"/>
    </source>
</evidence>
<evidence type="ECO:0000313" key="8">
    <source>
        <dbReference type="Proteomes" id="UP000481153"/>
    </source>
</evidence>
<feature type="compositionally biased region" description="Basic residues" evidence="3">
    <location>
        <begin position="21"/>
        <end position="32"/>
    </location>
</feature>